<dbReference type="AlphaFoldDB" id="A0A6H1ZFN1"/>
<name>A0A6H1ZFN1_9ZZZZ</name>
<proteinExistence type="predicted"/>
<organism evidence="1">
    <name type="scientific">viral metagenome</name>
    <dbReference type="NCBI Taxonomy" id="1070528"/>
    <lineage>
        <taxon>unclassified sequences</taxon>
        <taxon>metagenomes</taxon>
        <taxon>organismal metagenomes</taxon>
    </lineage>
</organism>
<accession>A0A6H1ZFN1</accession>
<sequence>MLIDGRIVAIPDEQQSRAREQLALPSDFFLMEATQMLQHDTGNGVVQIPLPPGLFVVAFENLYGQRRYGVVRMEMVQ</sequence>
<reference evidence="1" key="1">
    <citation type="submission" date="2020-03" db="EMBL/GenBank/DDBJ databases">
        <title>The deep terrestrial virosphere.</title>
        <authorList>
            <person name="Holmfeldt K."/>
            <person name="Nilsson E."/>
            <person name="Simone D."/>
            <person name="Lopez-Fernandez M."/>
            <person name="Wu X."/>
            <person name="de Brujin I."/>
            <person name="Lundin D."/>
            <person name="Andersson A."/>
            <person name="Bertilsson S."/>
            <person name="Dopson M."/>
        </authorList>
    </citation>
    <scope>NUCLEOTIDE SEQUENCE</scope>
    <source>
        <strain evidence="1">TM448A00340</strain>
    </source>
</reference>
<evidence type="ECO:0000313" key="1">
    <source>
        <dbReference type="EMBL" id="QJA46231.1"/>
    </source>
</evidence>
<dbReference type="EMBL" id="MT144005">
    <property type="protein sequence ID" value="QJA46231.1"/>
    <property type="molecule type" value="Genomic_DNA"/>
</dbReference>
<protein>
    <submittedName>
        <fullName evidence="1">Uncharacterized protein</fullName>
    </submittedName>
</protein>
<gene>
    <name evidence="1" type="ORF">TM448A00340_0032</name>
</gene>